<keyword evidence="4" id="KW-1185">Reference proteome</keyword>
<feature type="compositionally biased region" description="Basic and acidic residues" evidence="1">
    <location>
        <begin position="351"/>
        <end position="375"/>
    </location>
</feature>
<feature type="chain" id="PRO_5040325467" description="Extracellular membrane protein CFEM domain-containing protein" evidence="2">
    <location>
        <begin position="22"/>
        <end position="398"/>
    </location>
</feature>
<feature type="signal peptide" evidence="2">
    <location>
        <begin position="1"/>
        <end position="21"/>
    </location>
</feature>
<accession>A0A9P6Q3G4</accession>
<proteinExistence type="predicted"/>
<dbReference type="EMBL" id="JAAAJA010000173">
    <property type="protein sequence ID" value="KAG0259827.1"/>
    <property type="molecule type" value="Genomic_DNA"/>
</dbReference>
<evidence type="ECO:0000256" key="1">
    <source>
        <dbReference type="SAM" id="MobiDB-lite"/>
    </source>
</evidence>
<feature type="compositionally biased region" description="Basic and acidic residues" evidence="1">
    <location>
        <begin position="384"/>
        <end position="398"/>
    </location>
</feature>
<dbReference type="AlphaFoldDB" id="A0A9P6Q3G4"/>
<evidence type="ECO:0000256" key="2">
    <source>
        <dbReference type="SAM" id="SignalP"/>
    </source>
</evidence>
<protein>
    <recommendedName>
        <fullName evidence="5">Extracellular membrane protein CFEM domain-containing protein</fullName>
    </recommendedName>
</protein>
<comment type="caution">
    <text evidence="3">The sequence shown here is derived from an EMBL/GenBank/DDBJ whole genome shotgun (WGS) entry which is preliminary data.</text>
</comment>
<keyword evidence="2" id="KW-0732">Signal</keyword>
<dbReference type="Proteomes" id="UP000726737">
    <property type="component" value="Unassembled WGS sequence"/>
</dbReference>
<reference evidence="3" key="1">
    <citation type="journal article" date="2020" name="Fungal Divers.">
        <title>Resolving the Mortierellaceae phylogeny through synthesis of multi-gene phylogenetics and phylogenomics.</title>
        <authorList>
            <person name="Vandepol N."/>
            <person name="Liber J."/>
            <person name="Desiro A."/>
            <person name="Na H."/>
            <person name="Kennedy M."/>
            <person name="Barry K."/>
            <person name="Grigoriev I.V."/>
            <person name="Miller A.N."/>
            <person name="O'Donnell K."/>
            <person name="Stajich J.E."/>
            <person name="Bonito G."/>
        </authorList>
    </citation>
    <scope>NUCLEOTIDE SEQUENCE</scope>
    <source>
        <strain evidence="3">KOD948</strain>
    </source>
</reference>
<gene>
    <name evidence="3" type="ORF">BG011_002348</name>
</gene>
<organism evidence="3 4">
    <name type="scientific">Mortierella polycephala</name>
    <dbReference type="NCBI Taxonomy" id="41804"/>
    <lineage>
        <taxon>Eukaryota</taxon>
        <taxon>Fungi</taxon>
        <taxon>Fungi incertae sedis</taxon>
        <taxon>Mucoromycota</taxon>
        <taxon>Mortierellomycotina</taxon>
        <taxon>Mortierellomycetes</taxon>
        <taxon>Mortierellales</taxon>
        <taxon>Mortierellaceae</taxon>
        <taxon>Mortierella</taxon>
    </lineage>
</organism>
<evidence type="ECO:0008006" key="5">
    <source>
        <dbReference type="Google" id="ProtNLM"/>
    </source>
</evidence>
<name>A0A9P6Q3G4_9FUNG</name>
<feature type="region of interest" description="Disordered" evidence="1">
    <location>
        <begin position="345"/>
        <end position="398"/>
    </location>
</feature>
<evidence type="ECO:0000313" key="4">
    <source>
        <dbReference type="Proteomes" id="UP000726737"/>
    </source>
</evidence>
<sequence>MRTSKSLLLALCLSLIRASHAATDSSNNQQQQQYTEATEEDVERFKDGLRQMIAQLPIQPIEPLVATMDGYCTAFESLCSTICSERTTDGNESEETAIGCADPKAISIVHADASCKCAGFDLTTRVNFALVGGVVTSKGSNLSDFNADGILDGLTFLPGVSSFVGLIEIMQNACHYVGYLDILVTDKNKAGLQAGIGGALGNLLGGVIAVPTNIIGGLGNVLGGLTGFLGGGSSANSGGSPGTGAGGGSGWLEGIFGGGKPATTTVASTSTAGGGGWFNFFSRDTATIPTLMKTTTQTSRTTNALVVSAVTTLTKAAATKSTSIAAKPATTTTKGFFDFIPFDESEEGAEDHDHDQDKNKDQDLDTRPIDHEGRVARSVRAKKRYAEKVSKEQDRNDL</sequence>
<dbReference type="OrthoDB" id="2449580at2759"/>
<evidence type="ECO:0000313" key="3">
    <source>
        <dbReference type="EMBL" id="KAG0259827.1"/>
    </source>
</evidence>